<dbReference type="InterPro" id="IPR000064">
    <property type="entry name" value="NLP_P60_dom"/>
</dbReference>
<feature type="domain" description="NlpC/P60" evidence="5">
    <location>
        <begin position="54"/>
        <end position="107"/>
    </location>
</feature>
<evidence type="ECO:0000256" key="4">
    <source>
        <dbReference type="ARBA" id="ARBA00022807"/>
    </source>
</evidence>
<dbReference type="Pfam" id="PF00877">
    <property type="entry name" value="NLPC_P60"/>
    <property type="match status" value="1"/>
</dbReference>
<dbReference type="Gene3D" id="3.90.1720.10">
    <property type="entry name" value="endopeptidase domain like (from Nostoc punctiforme)"/>
    <property type="match status" value="1"/>
</dbReference>
<evidence type="ECO:0000259" key="5">
    <source>
        <dbReference type="Pfam" id="PF00877"/>
    </source>
</evidence>
<name>A0ABX5SI01_9LACO</name>
<keyword evidence="4" id="KW-0788">Thiol protease</keyword>
<dbReference type="GO" id="GO:0016787">
    <property type="term" value="F:hydrolase activity"/>
    <property type="evidence" value="ECO:0007669"/>
    <property type="project" value="UniProtKB-KW"/>
</dbReference>
<dbReference type="InterPro" id="IPR038765">
    <property type="entry name" value="Papain-like_cys_pep_sf"/>
</dbReference>
<keyword evidence="2" id="KW-0645">Protease</keyword>
<reference evidence="6 7" key="1">
    <citation type="submission" date="2019-03" db="EMBL/GenBank/DDBJ databases">
        <title>Complete Genome Sequence of Leuconostoc kimchii strain NKJ218 Isolated from Homemade Kimchi.</title>
        <authorList>
            <person name="Jung J.Y."/>
            <person name="Jin H.M."/>
            <person name="Jung J.-W."/>
            <person name="Lee S.-Y."/>
            <person name="Ryu B.-G."/>
            <person name="Han S.-S."/>
            <person name="Kang H.K."/>
            <person name="Choi H.W."/>
            <person name="Chung E.J."/>
            <person name="Choi K.-M."/>
        </authorList>
    </citation>
    <scope>NUCLEOTIDE SEQUENCE [LARGE SCALE GENOMIC DNA]</scope>
    <source>
        <strain evidence="6 7">NKJ218</strain>
    </source>
</reference>
<dbReference type="Proteomes" id="UP000295756">
    <property type="component" value="Chromosome"/>
</dbReference>
<keyword evidence="7" id="KW-1185">Reference proteome</keyword>
<proteinExistence type="inferred from homology"/>
<sequence>MIDNWLDIALAQLGKKYRSSGAFVAFVMNASQKQPVNQTGDWSSEIIDLTHEVYQISPVPESSPGDLLFWGIAQQPYSVGIYVGGAHYIAVNEKDATVQVQTLTHNWYPTFSGSTS</sequence>
<protein>
    <submittedName>
        <fullName evidence="6">Hydrolase</fullName>
    </submittedName>
</protein>
<evidence type="ECO:0000256" key="1">
    <source>
        <dbReference type="ARBA" id="ARBA00007074"/>
    </source>
</evidence>
<comment type="similarity">
    <text evidence="1">Belongs to the peptidase C40 family.</text>
</comment>
<evidence type="ECO:0000256" key="2">
    <source>
        <dbReference type="ARBA" id="ARBA00022670"/>
    </source>
</evidence>
<keyword evidence="3 6" id="KW-0378">Hydrolase</keyword>
<dbReference type="RefSeq" id="WP_013103106.1">
    <property type="nucleotide sequence ID" value="NZ_CP037939.1"/>
</dbReference>
<evidence type="ECO:0000313" key="6">
    <source>
        <dbReference type="EMBL" id="QBR46977.1"/>
    </source>
</evidence>
<gene>
    <name evidence="6" type="ORF">EW139_02125</name>
</gene>
<dbReference type="SUPFAM" id="SSF54001">
    <property type="entry name" value="Cysteine proteinases"/>
    <property type="match status" value="1"/>
</dbReference>
<organism evidence="6 7">
    <name type="scientific">Leuconostoc kimchii</name>
    <dbReference type="NCBI Taxonomy" id="136609"/>
    <lineage>
        <taxon>Bacteria</taxon>
        <taxon>Bacillati</taxon>
        <taxon>Bacillota</taxon>
        <taxon>Bacilli</taxon>
        <taxon>Lactobacillales</taxon>
        <taxon>Lactobacillaceae</taxon>
        <taxon>Leuconostoc</taxon>
    </lineage>
</organism>
<accession>A0ABX5SI01</accession>
<evidence type="ECO:0000256" key="3">
    <source>
        <dbReference type="ARBA" id="ARBA00022801"/>
    </source>
</evidence>
<dbReference type="EMBL" id="CP037939">
    <property type="protein sequence ID" value="QBR46977.1"/>
    <property type="molecule type" value="Genomic_DNA"/>
</dbReference>
<evidence type="ECO:0000313" key="7">
    <source>
        <dbReference type="Proteomes" id="UP000295756"/>
    </source>
</evidence>